<dbReference type="SMART" id="SM00233">
    <property type="entry name" value="PH"/>
    <property type="match status" value="4"/>
</dbReference>
<feature type="domain" description="PH" evidence="4">
    <location>
        <begin position="306"/>
        <end position="410"/>
    </location>
</feature>
<dbReference type="InterPro" id="IPR001849">
    <property type="entry name" value="PH_domain"/>
</dbReference>
<dbReference type="Pfam" id="PF00169">
    <property type="entry name" value="PH"/>
    <property type="match status" value="3"/>
</dbReference>
<evidence type="ECO:0000256" key="3">
    <source>
        <dbReference type="SAM" id="MobiDB-lite"/>
    </source>
</evidence>
<protein>
    <recommendedName>
        <fullName evidence="4">PH domain-containing protein</fullName>
    </recommendedName>
</protein>
<name>A0A397BJE5_APHAT</name>
<dbReference type="PANTHER" id="PTHR14309">
    <property type="entry name" value="EXPRESSED PROTEIN"/>
    <property type="match status" value="1"/>
</dbReference>
<dbReference type="VEuPathDB" id="FungiDB:H257_10151"/>
<dbReference type="VEuPathDB" id="FungiDB:H257_10153"/>
<feature type="domain" description="PH" evidence="4">
    <location>
        <begin position="170"/>
        <end position="269"/>
    </location>
</feature>
<evidence type="ECO:0000313" key="5">
    <source>
        <dbReference type="EMBL" id="RHY18079.1"/>
    </source>
</evidence>
<feature type="region of interest" description="Disordered" evidence="3">
    <location>
        <begin position="68"/>
        <end position="96"/>
    </location>
</feature>
<accession>A0A397BJE5</accession>
<feature type="domain" description="PH" evidence="4">
    <location>
        <begin position="510"/>
        <end position="605"/>
    </location>
</feature>
<evidence type="ECO:0000256" key="1">
    <source>
        <dbReference type="ARBA" id="ARBA00004370"/>
    </source>
</evidence>
<dbReference type="EMBL" id="QUSZ01003544">
    <property type="protein sequence ID" value="RHY18079.1"/>
    <property type="molecule type" value="Genomic_DNA"/>
</dbReference>
<dbReference type="AlphaFoldDB" id="A0A397BJE5"/>
<sequence length="952" mass="105639">MAAMLATRSSTVQVHRSSQLEDDDLALIDEVMAERCILLRRTSPSAIWSPRSGSMDNADNNVPATAAEGAEASRPMSFAANSKHSHDDTEHSSSLDSIDDADDVAIHRSHLTHPTLSMLQSSDSLTSFDDTSASSCDLTAQPKPTDVLGDPSVIVEEEASGRRSSVSTKFVVRKGWIEKCGQRFKTWKWRYFELTRDGCLRYYTAEDKAVCKGSIQVEKTTKNDIVIQTHVSSRDFFFVLSTPLRNYLFSTASERAMTRWIRALESIGAQAGPGRWDPLRNTVHLTVDENHQAHKWRGYDDPHDGKTPMAGFLLKRGHVRTNWVQRYFKLEKLDHHPVLRYFLHDDSSRHQTAKGAISLVNAYLSPGIPCCSDGRRNYFMLHSGSQELHLNALTEGDMRRWIHALANAIQLRPTSPPRPMHVVSAQAVHVAKQLPRVHVTFESKPAFESLLLESRGDALVVSRTSGLCPTVPLGAQLLRVDGVSVGLTVDAALLRLARATYPLPCEFIGAPVKRGDMVKRSRSSRTLTSWKTREVVVEHGFLTYLAWHEVRDSFSLAGCYLQLPDVPGRPHCVAVGRSPADKLVLQAASEDEQISWAATLHCSIVMASQGLSANDTKRVFKWCACLSHLREQVIASAVVNGNLPMLSLLPVEMLHAVSYLLLDLAALNGLMHVVEFLHVVMGHEGCTTVAGLFKTQESPAAVMFKFLKKNKGLENAPSEVEMLEHVNEACSHRPVATFDVMCKSETDLRITVERRGPVTSTAYAWMVTKSDQPEVPVGCQVALVNGVTIPDSSSAFFALDCFLGWPNWLTFVLPPYKKGAVLKKSKVGWEKWNDRILEVRGGRLRYWDASEPGRRKGHFEMHNAKMSWANTKDRPYCLALSFADELIVVSLSSELERFEWAVALTAAIQMDTSGLAPSHQDQVRVSADSASQRTTHGGAALLGDRFKSDIPF</sequence>
<organism evidence="5 6">
    <name type="scientific">Aphanomyces astaci</name>
    <name type="common">Crayfish plague agent</name>
    <dbReference type="NCBI Taxonomy" id="112090"/>
    <lineage>
        <taxon>Eukaryota</taxon>
        <taxon>Sar</taxon>
        <taxon>Stramenopiles</taxon>
        <taxon>Oomycota</taxon>
        <taxon>Saprolegniomycetes</taxon>
        <taxon>Saprolegniales</taxon>
        <taxon>Verrucalvaceae</taxon>
        <taxon>Aphanomyces</taxon>
    </lineage>
</organism>
<reference evidence="5 6" key="1">
    <citation type="submission" date="2018-08" db="EMBL/GenBank/DDBJ databases">
        <title>Aphanomyces genome sequencing and annotation.</title>
        <authorList>
            <person name="Minardi D."/>
            <person name="Oidtmann B."/>
            <person name="Van Der Giezen M."/>
            <person name="Studholme D.J."/>
        </authorList>
    </citation>
    <scope>NUCLEOTIDE SEQUENCE [LARGE SCALE GENOMIC DNA]</scope>
    <source>
        <strain evidence="5 6">Kv</strain>
    </source>
</reference>
<dbReference type="GO" id="GO:0045595">
    <property type="term" value="P:regulation of cell differentiation"/>
    <property type="evidence" value="ECO:0007669"/>
    <property type="project" value="TreeGrafter"/>
</dbReference>
<gene>
    <name evidence="5" type="ORF">DYB36_007972</name>
</gene>
<dbReference type="CDD" id="cd00821">
    <property type="entry name" value="PH"/>
    <property type="match status" value="2"/>
</dbReference>
<feature type="domain" description="PH" evidence="4">
    <location>
        <begin position="814"/>
        <end position="909"/>
    </location>
</feature>
<dbReference type="InterPro" id="IPR039680">
    <property type="entry name" value="PLEKHB1/2"/>
</dbReference>
<dbReference type="PROSITE" id="PS50003">
    <property type="entry name" value="PH_DOMAIN"/>
    <property type="match status" value="4"/>
</dbReference>
<dbReference type="GO" id="GO:0016020">
    <property type="term" value="C:membrane"/>
    <property type="evidence" value="ECO:0007669"/>
    <property type="project" value="UniProtKB-SubCell"/>
</dbReference>
<proteinExistence type="predicted"/>
<dbReference type="PANTHER" id="PTHR14309:SF10">
    <property type="entry name" value="PH DOMAIN-CONTAINING PROTEIN"/>
    <property type="match status" value="1"/>
</dbReference>
<comment type="subcellular location">
    <subcellularLocation>
        <location evidence="1">Membrane</location>
    </subcellularLocation>
</comment>
<evidence type="ECO:0000256" key="2">
    <source>
        <dbReference type="ARBA" id="ARBA00023136"/>
    </source>
</evidence>
<feature type="compositionally biased region" description="Basic and acidic residues" evidence="3">
    <location>
        <begin position="84"/>
        <end position="93"/>
    </location>
</feature>
<keyword evidence="2" id="KW-0472">Membrane</keyword>
<evidence type="ECO:0000259" key="4">
    <source>
        <dbReference type="PROSITE" id="PS50003"/>
    </source>
</evidence>
<dbReference type="Gene3D" id="2.30.29.30">
    <property type="entry name" value="Pleckstrin-homology domain (PH domain)/Phosphotyrosine-binding domain (PTB)"/>
    <property type="match status" value="4"/>
</dbReference>
<dbReference type="SUPFAM" id="SSF50729">
    <property type="entry name" value="PH domain-like"/>
    <property type="match status" value="4"/>
</dbReference>
<dbReference type="Proteomes" id="UP000265427">
    <property type="component" value="Unassembled WGS sequence"/>
</dbReference>
<comment type="caution">
    <text evidence="5">The sequence shown here is derived from an EMBL/GenBank/DDBJ whole genome shotgun (WGS) entry which is preliminary data.</text>
</comment>
<evidence type="ECO:0000313" key="6">
    <source>
        <dbReference type="Proteomes" id="UP000265427"/>
    </source>
</evidence>
<dbReference type="InterPro" id="IPR011993">
    <property type="entry name" value="PH-like_dom_sf"/>
</dbReference>